<comment type="caution">
    <text evidence="1">The sequence shown here is derived from an EMBL/GenBank/DDBJ whole genome shotgun (WGS) entry which is preliminary data.</text>
</comment>
<reference evidence="1 2" key="1">
    <citation type="submission" date="2024-08" db="EMBL/GenBank/DDBJ databases">
        <authorList>
            <person name="Lu H."/>
        </authorList>
    </citation>
    <scope>NUCLEOTIDE SEQUENCE [LARGE SCALE GENOMIC DNA]</scope>
    <source>
        <strain evidence="1 2">BYS180W</strain>
    </source>
</reference>
<gene>
    <name evidence="1" type="ORF">ACG0Z6_02715</name>
</gene>
<proteinExistence type="predicted"/>
<evidence type="ECO:0000313" key="2">
    <source>
        <dbReference type="Proteomes" id="UP001606099"/>
    </source>
</evidence>
<organism evidence="1 2">
    <name type="scientific">Roseateles rivi</name>
    <dbReference type="NCBI Taxonomy" id="3299028"/>
    <lineage>
        <taxon>Bacteria</taxon>
        <taxon>Pseudomonadati</taxon>
        <taxon>Pseudomonadota</taxon>
        <taxon>Betaproteobacteria</taxon>
        <taxon>Burkholderiales</taxon>
        <taxon>Sphaerotilaceae</taxon>
        <taxon>Roseateles</taxon>
    </lineage>
</organism>
<sequence>MKLHLNSRVLAAVLGTCVTAVQAKPSLEDWRTPISCGGQQFEVVSRCKAATKSMALNACEPGQRLTLGDKTIRIPTRPAGQGQAPLFAVLWSCLETSQGPILLLDYTSGQGRAEGDEDAEFFDSQLQVIKDPAKQRKLYKSLPQAKKGAVKSIMPGEGG</sequence>
<evidence type="ECO:0000313" key="1">
    <source>
        <dbReference type="EMBL" id="MFG6447152.1"/>
    </source>
</evidence>
<protein>
    <recommendedName>
        <fullName evidence="3">DUF3019 domain-containing protein</fullName>
    </recommendedName>
</protein>
<accession>A0ABW7FS44</accession>
<dbReference type="RefSeq" id="WP_394458524.1">
    <property type="nucleotide sequence ID" value="NZ_JBIGHZ010000001.1"/>
</dbReference>
<keyword evidence="2" id="KW-1185">Reference proteome</keyword>
<dbReference type="Proteomes" id="UP001606099">
    <property type="component" value="Unassembled WGS sequence"/>
</dbReference>
<name>A0ABW7FS44_9BURK</name>
<evidence type="ECO:0008006" key="3">
    <source>
        <dbReference type="Google" id="ProtNLM"/>
    </source>
</evidence>
<dbReference type="EMBL" id="JBIGHZ010000001">
    <property type="protein sequence ID" value="MFG6447152.1"/>
    <property type="molecule type" value="Genomic_DNA"/>
</dbReference>